<evidence type="ECO:0000313" key="2">
    <source>
        <dbReference type="Proteomes" id="UP000886998"/>
    </source>
</evidence>
<keyword evidence="2" id="KW-1185">Reference proteome</keyword>
<accession>A0A8X7CL68</accession>
<dbReference type="AlphaFoldDB" id="A0A8X7CL68"/>
<name>A0A8X7CL68_9ARAC</name>
<evidence type="ECO:0000313" key="1">
    <source>
        <dbReference type="EMBL" id="GFY71736.1"/>
    </source>
</evidence>
<dbReference type="Proteomes" id="UP000886998">
    <property type="component" value="Unassembled WGS sequence"/>
</dbReference>
<sequence>MRTFYQNTGAARLLYHNNISKVHVYHPSHPNPYRSTSMPFFPELYAEPVIPCSIRRRVTANVREIKAASKSLGSICGGMERKSRYEVDRLLPESTTD</sequence>
<dbReference type="OrthoDB" id="10287815at2759"/>
<proteinExistence type="predicted"/>
<gene>
    <name evidence="1" type="ORF">TNIN_92571</name>
</gene>
<organism evidence="1 2">
    <name type="scientific">Trichonephila inaurata madagascariensis</name>
    <dbReference type="NCBI Taxonomy" id="2747483"/>
    <lineage>
        <taxon>Eukaryota</taxon>
        <taxon>Metazoa</taxon>
        <taxon>Ecdysozoa</taxon>
        <taxon>Arthropoda</taxon>
        <taxon>Chelicerata</taxon>
        <taxon>Arachnida</taxon>
        <taxon>Araneae</taxon>
        <taxon>Araneomorphae</taxon>
        <taxon>Entelegynae</taxon>
        <taxon>Araneoidea</taxon>
        <taxon>Nephilidae</taxon>
        <taxon>Trichonephila</taxon>
        <taxon>Trichonephila inaurata</taxon>
    </lineage>
</organism>
<protein>
    <submittedName>
        <fullName evidence="1">Uncharacterized protein</fullName>
    </submittedName>
</protein>
<dbReference type="EMBL" id="BMAV01019058">
    <property type="protein sequence ID" value="GFY71736.1"/>
    <property type="molecule type" value="Genomic_DNA"/>
</dbReference>
<reference evidence="1" key="1">
    <citation type="submission" date="2020-08" db="EMBL/GenBank/DDBJ databases">
        <title>Multicomponent nature underlies the extraordinary mechanical properties of spider dragline silk.</title>
        <authorList>
            <person name="Kono N."/>
            <person name="Nakamura H."/>
            <person name="Mori M."/>
            <person name="Yoshida Y."/>
            <person name="Ohtoshi R."/>
            <person name="Malay A.D."/>
            <person name="Moran D.A.P."/>
            <person name="Tomita M."/>
            <person name="Numata K."/>
            <person name="Arakawa K."/>
        </authorList>
    </citation>
    <scope>NUCLEOTIDE SEQUENCE</scope>
</reference>
<comment type="caution">
    <text evidence="1">The sequence shown here is derived from an EMBL/GenBank/DDBJ whole genome shotgun (WGS) entry which is preliminary data.</text>
</comment>